<feature type="region of interest" description="Disordered" evidence="1">
    <location>
        <begin position="1"/>
        <end position="45"/>
    </location>
</feature>
<evidence type="ECO:0000313" key="2">
    <source>
        <dbReference type="EMBL" id="RPA88931.1"/>
    </source>
</evidence>
<feature type="compositionally biased region" description="Low complexity" evidence="1">
    <location>
        <begin position="28"/>
        <end position="43"/>
    </location>
</feature>
<organism evidence="2 3">
    <name type="scientific">Choiromyces venosus 120613-1</name>
    <dbReference type="NCBI Taxonomy" id="1336337"/>
    <lineage>
        <taxon>Eukaryota</taxon>
        <taxon>Fungi</taxon>
        <taxon>Dikarya</taxon>
        <taxon>Ascomycota</taxon>
        <taxon>Pezizomycotina</taxon>
        <taxon>Pezizomycetes</taxon>
        <taxon>Pezizales</taxon>
        <taxon>Tuberaceae</taxon>
        <taxon>Choiromyces</taxon>
    </lineage>
</organism>
<sequence length="68" mass="7237">MPMSPGIPTPRSSLPEAPGQRSYPPRGPRTSTSKSNSPKTPGPRICTSKGVCFCRSTTKAVAFFTALR</sequence>
<accession>A0A3N4IX96</accession>
<dbReference type="Proteomes" id="UP000276215">
    <property type="component" value="Unassembled WGS sequence"/>
</dbReference>
<dbReference type="AlphaFoldDB" id="A0A3N4IX96"/>
<dbReference type="EMBL" id="ML120636">
    <property type="protein sequence ID" value="RPA88931.1"/>
    <property type="molecule type" value="Genomic_DNA"/>
</dbReference>
<name>A0A3N4IX96_9PEZI</name>
<reference evidence="2 3" key="1">
    <citation type="journal article" date="2018" name="Nat. Ecol. Evol.">
        <title>Pezizomycetes genomes reveal the molecular basis of ectomycorrhizal truffle lifestyle.</title>
        <authorList>
            <person name="Murat C."/>
            <person name="Payen T."/>
            <person name="Noel B."/>
            <person name="Kuo A."/>
            <person name="Morin E."/>
            <person name="Chen J."/>
            <person name="Kohler A."/>
            <person name="Krizsan K."/>
            <person name="Balestrini R."/>
            <person name="Da Silva C."/>
            <person name="Montanini B."/>
            <person name="Hainaut M."/>
            <person name="Levati E."/>
            <person name="Barry K.W."/>
            <person name="Belfiori B."/>
            <person name="Cichocki N."/>
            <person name="Clum A."/>
            <person name="Dockter R.B."/>
            <person name="Fauchery L."/>
            <person name="Guy J."/>
            <person name="Iotti M."/>
            <person name="Le Tacon F."/>
            <person name="Lindquist E.A."/>
            <person name="Lipzen A."/>
            <person name="Malagnac F."/>
            <person name="Mello A."/>
            <person name="Molinier V."/>
            <person name="Miyauchi S."/>
            <person name="Poulain J."/>
            <person name="Riccioni C."/>
            <person name="Rubini A."/>
            <person name="Sitrit Y."/>
            <person name="Splivallo R."/>
            <person name="Traeger S."/>
            <person name="Wang M."/>
            <person name="Zifcakova L."/>
            <person name="Wipf D."/>
            <person name="Zambonelli A."/>
            <person name="Paolocci F."/>
            <person name="Nowrousian M."/>
            <person name="Ottonello S."/>
            <person name="Baldrian P."/>
            <person name="Spatafora J.W."/>
            <person name="Henrissat B."/>
            <person name="Nagy L.G."/>
            <person name="Aury J.M."/>
            <person name="Wincker P."/>
            <person name="Grigoriev I.V."/>
            <person name="Bonfante P."/>
            <person name="Martin F.M."/>
        </authorList>
    </citation>
    <scope>NUCLEOTIDE SEQUENCE [LARGE SCALE GENOMIC DNA]</scope>
    <source>
        <strain evidence="2 3">120613-1</strain>
    </source>
</reference>
<evidence type="ECO:0000256" key="1">
    <source>
        <dbReference type="SAM" id="MobiDB-lite"/>
    </source>
</evidence>
<evidence type="ECO:0000313" key="3">
    <source>
        <dbReference type="Proteomes" id="UP000276215"/>
    </source>
</evidence>
<keyword evidence="3" id="KW-1185">Reference proteome</keyword>
<proteinExistence type="predicted"/>
<protein>
    <submittedName>
        <fullName evidence="2">Uncharacterized protein</fullName>
    </submittedName>
</protein>
<gene>
    <name evidence="2" type="ORF">L873DRAFT_1823746</name>
</gene>